<keyword evidence="2" id="KW-0805">Transcription regulation</keyword>
<comment type="caution">
    <text evidence="5">The sequence shown here is derived from an EMBL/GenBank/DDBJ whole genome shotgun (WGS) entry which is preliminary data.</text>
</comment>
<dbReference type="GO" id="GO:0006354">
    <property type="term" value="P:DNA-templated transcription elongation"/>
    <property type="evidence" value="ECO:0007669"/>
    <property type="project" value="InterPro"/>
</dbReference>
<keyword evidence="6" id="KW-1185">Reference proteome</keyword>
<organism evidence="5 6">
    <name type="scientific">Mucilaginibacter agri</name>
    <dbReference type="NCBI Taxonomy" id="2695265"/>
    <lineage>
        <taxon>Bacteria</taxon>
        <taxon>Pseudomonadati</taxon>
        <taxon>Bacteroidota</taxon>
        <taxon>Sphingobacteriia</taxon>
        <taxon>Sphingobacteriales</taxon>
        <taxon>Sphingobacteriaceae</taxon>
        <taxon>Mucilaginibacter</taxon>
    </lineage>
</organism>
<accession>A0A966DTV2</accession>
<dbReference type="PANTHER" id="PTHR30265">
    <property type="entry name" value="RHO-INTERACTING TRANSCRIPTION TERMINATION FACTOR NUSG"/>
    <property type="match status" value="1"/>
</dbReference>
<keyword evidence="3" id="KW-0804">Transcription</keyword>
<dbReference type="NCBIfam" id="NF033644">
    <property type="entry name" value="antiterm_UpxY"/>
    <property type="match status" value="1"/>
</dbReference>
<dbReference type="RefSeq" id="WP_166587662.1">
    <property type="nucleotide sequence ID" value="NZ_WWEO01000045.1"/>
</dbReference>
<evidence type="ECO:0000313" key="5">
    <source>
        <dbReference type="EMBL" id="NCD71678.1"/>
    </source>
</evidence>
<evidence type="ECO:0000313" key="6">
    <source>
        <dbReference type="Proteomes" id="UP000638732"/>
    </source>
</evidence>
<evidence type="ECO:0000256" key="1">
    <source>
        <dbReference type="ARBA" id="ARBA00022814"/>
    </source>
</evidence>
<protein>
    <submittedName>
        <fullName evidence="5">UpxY family transcription antiterminator</fullName>
    </submittedName>
</protein>
<gene>
    <name evidence="5" type="ORF">GSY63_20095</name>
</gene>
<evidence type="ECO:0000259" key="4">
    <source>
        <dbReference type="SMART" id="SM00738"/>
    </source>
</evidence>
<dbReference type="PANTHER" id="PTHR30265:SF4">
    <property type="entry name" value="KOW MOTIF FAMILY PROTEIN, EXPRESSED"/>
    <property type="match status" value="1"/>
</dbReference>
<dbReference type="AlphaFoldDB" id="A0A966DTV2"/>
<evidence type="ECO:0000256" key="3">
    <source>
        <dbReference type="ARBA" id="ARBA00023163"/>
    </source>
</evidence>
<dbReference type="GO" id="GO:0031564">
    <property type="term" value="P:transcription antitermination"/>
    <property type="evidence" value="ECO:0007669"/>
    <property type="project" value="UniProtKB-KW"/>
</dbReference>
<feature type="domain" description="NusG-like N-terminal" evidence="4">
    <location>
        <begin position="5"/>
        <end position="103"/>
    </location>
</feature>
<dbReference type="SMART" id="SM00738">
    <property type="entry name" value="NGN"/>
    <property type="match status" value="1"/>
</dbReference>
<name>A0A966DTV2_9SPHI</name>
<keyword evidence="1" id="KW-0889">Transcription antitermination</keyword>
<dbReference type="Pfam" id="PF02357">
    <property type="entry name" value="NusG"/>
    <property type="match status" value="1"/>
</dbReference>
<dbReference type="Proteomes" id="UP000638732">
    <property type="component" value="Unassembled WGS sequence"/>
</dbReference>
<evidence type="ECO:0000256" key="2">
    <source>
        <dbReference type="ARBA" id="ARBA00023015"/>
    </source>
</evidence>
<reference evidence="5" key="1">
    <citation type="submission" date="2020-01" db="EMBL/GenBank/DDBJ databases">
        <authorList>
            <person name="Seo Y.L."/>
        </authorList>
    </citation>
    <scope>NUCLEOTIDE SEQUENCE</scope>
    <source>
        <strain evidence="5">R11</strain>
    </source>
</reference>
<reference evidence="5" key="2">
    <citation type="submission" date="2020-10" db="EMBL/GenBank/DDBJ databases">
        <title>Mucilaginibacter sp. nov., isolated from soil.</title>
        <authorList>
            <person name="Jeon C.O."/>
        </authorList>
    </citation>
    <scope>NUCLEOTIDE SEQUENCE</scope>
    <source>
        <strain evidence="5">R11</strain>
    </source>
</reference>
<sequence length="179" mass="20708">MCAVKVGWYLIYTRPRHEKKVAEYLKILNLEYFLPTVRTLKVWASKKKYVNLPLFPSYIFIKLQGVEDYIETTHLPGVLYYIRTDNQIAEISESIVSKLKALSSKKLNEDFEVSSENFDQGMIADIDSGPLKGFPCEVIQYKGKYQMLVRVELLQRNIIVDLPSYCLTPVKASRLVANY</sequence>
<dbReference type="SUPFAM" id="SSF82679">
    <property type="entry name" value="N-utilization substance G protein NusG, N-terminal domain"/>
    <property type="match status" value="1"/>
</dbReference>
<dbReference type="EMBL" id="WWEO01000045">
    <property type="protein sequence ID" value="NCD71678.1"/>
    <property type="molecule type" value="Genomic_DNA"/>
</dbReference>
<dbReference type="InterPro" id="IPR043425">
    <property type="entry name" value="NusG-like"/>
</dbReference>
<proteinExistence type="predicted"/>
<dbReference type="InterPro" id="IPR006645">
    <property type="entry name" value="NGN-like_dom"/>
</dbReference>
<dbReference type="Gene3D" id="3.30.70.940">
    <property type="entry name" value="NusG, N-terminal domain"/>
    <property type="match status" value="1"/>
</dbReference>
<dbReference type="InterPro" id="IPR036735">
    <property type="entry name" value="NGN_dom_sf"/>
</dbReference>